<protein>
    <submittedName>
        <fullName evidence="1">Uncharacterized protein</fullName>
    </submittedName>
</protein>
<accession>R0D5T0</accession>
<sequence length="209" mass="23840">MANKDNTYTVNNFVIELDTDDKEQSEREYIEFITATIMTICNDFVSRHSNINLCSSQGLTELLKDIRRKYKADKDNIKELNILWDIYTVICCTCRIKPTLMRYCIMVDISRDTINSWLRGEYGGRVASGHSDTAQKWKQECESTLYDEVIQTGNIGCMFALKANYGYRDNIQIIQTDGKASLPAYSREEIAARAKATESLPGSVEDLPD</sequence>
<reference evidence="1" key="1">
    <citation type="submission" date="2013-01" db="EMBL/GenBank/DDBJ databases">
        <title>The Genome Sequence of Clostridium clostridioforme 90A6.</title>
        <authorList>
            <consortium name="The Broad Institute Genome Sequencing Platform"/>
            <person name="Earl A."/>
            <person name="Ward D."/>
            <person name="Feldgarden M."/>
            <person name="Gevers D."/>
            <person name="Courvalin P."/>
            <person name="Lambert T."/>
            <person name="Walker B."/>
            <person name="Young S.K."/>
            <person name="Zeng Q."/>
            <person name="Gargeya S."/>
            <person name="Fitzgerald M."/>
            <person name="Haas B."/>
            <person name="Abouelleil A."/>
            <person name="Alvarado L."/>
            <person name="Arachchi H.M."/>
            <person name="Berlin A.M."/>
            <person name="Chapman S.B."/>
            <person name="Dewar J."/>
            <person name="Goldberg J."/>
            <person name="Griggs A."/>
            <person name="Gujja S."/>
            <person name="Hansen M."/>
            <person name="Howarth C."/>
            <person name="Imamovic A."/>
            <person name="Larimer J."/>
            <person name="McCowan C."/>
            <person name="Murphy C."/>
            <person name="Neiman D."/>
            <person name="Pearson M."/>
            <person name="Priest M."/>
            <person name="Roberts A."/>
            <person name="Saif S."/>
            <person name="Shea T."/>
            <person name="Sisk P."/>
            <person name="Sykes S."/>
            <person name="Wortman J."/>
            <person name="Nusbaum C."/>
            <person name="Birren B."/>
        </authorList>
    </citation>
    <scope>NUCLEOTIDE SEQUENCE [LARGE SCALE GENOMIC DNA]</scope>
    <source>
        <strain evidence="1">90A6</strain>
    </source>
</reference>
<proteinExistence type="predicted"/>
<evidence type="ECO:0000313" key="1">
    <source>
        <dbReference type="EMBL" id="ENZ64492.1"/>
    </source>
</evidence>
<comment type="caution">
    <text evidence="1">The sequence shown here is derived from an EMBL/GenBank/DDBJ whole genome shotgun (WGS) entry which is preliminary data.</text>
</comment>
<evidence type="ECO:0000313" key="2">
    <source>
        <dbReference type="Proteomes" id="UP000013180"/>
    </source>
</evidence>
<dbReference type="RefSeq" id="WP_002586470.1">
    <property type="nucleotide sequence ID" value="NZ_KB851034.1"/>
</dbReference>
<organism evidence="1 2">
    <name type="scientific">[Clostridium] clostridioforme 90A6</name>
    <dbReference type="NCBI Taxonomy" id="999406"/>
    <lineage>
        <taxon>Bacteria</taxon>
        <taxon>Bacillati</taxon>
        <taxon>Bacillota</taxon>
        <taxon>Clostridia</taxon>
        <taxon>Lachnospirales</taxon>
        <taxon>Lachnospiraceae</taxon>
        <taxon>Enterocloster</taxon>
    </lineage>
</organism>
<name>R0D5T0_9FIRM</name>
<dbReference type="AlphaFoldDB" id="R0D5T0"/>
<dbReference type="PATRIC" id="fig|999406.3.peg.2604"/>
<gene>
    <name evidence="1" type="ORF">HMPREF1083_02411</name>
</gene>
<keyword evidence="2" id="KW-1185">Reference proteome</keyword>
<dbReference type="Proteomes" id="UP000013180">
    <property type="component" value="Unassembled WGS sequence"/>
</dbReference>
<dbReference type="HOGENOM" id="CLU_1313629_0_0_9"/>
<dbReference type="EMBL" id="AGYL01000019">
    <property type="protein sequence ID" value="ENZ64492.1"/>
    <property type="molecule type" value="Genomic_DNA"/>
</dbReference>